<dbReference type="InterPro" id="IPR013041">
    <property type="entry name" value="Clathrin_app_Ig-like_sf"/>
</dbReference>
<dbReference type="SMART" id="SM00364">
    <property type="entry name" value="LRR_BAC"/>
    <property type="match status" value="11"/>
</dbReference>
<gene>
    <name evidence="12" type="primary">PHLPP2</name>
    <name evidence="12" type="ORF">CRENBAI_012107</name>
</gene>
<evidence type="ECO:0000256" key="4">
    <source>
        <dbReference type="ARBA" id="ARBA00022614"/>
    </source>
</evidence>
<name>A0AAV9SDZ1_9TELE</name>
<dbReference type="SUPFAM" id="SSF50729">
    <property type="entry name" value="PH domain-like"/>
    <property type="match status" value="1"/>
</dbReference>
<evidence type="ECO:0000313" key="13">
    <source>
        <dbReference type="Proteomes" id="UP001311232"/>
    </source>
</evidence>
<dbReference type="SMART" id="SM00332">
    <property type="entry name" value="PP2Cc"/>
    <property type="match status" value="1"/>
</dbReference>
<keyword evidence="3" id="KW-0813">Transport</keyword>
<dbReference type="SUPFAM" id="SSF81606">
    <property type="entry name" value="PP2C-like"/>
    <property type="match status" value="1"/>
</dbReference>
<reference evidence="12 13" key="1">
    <citation type="submission" date="2021-06" db="EMBL/GenBank/DDBJ databases">
        <authorList>
            <person name="Palmer J.M."/>
        </authorList>
    </citation>
    <scope>NUCLEOTIDE SEQUENCE [LARGE SCALE GENOMIC DNA]</scope>
    <source>
        <strain evidence="12 13">MEX-2019</strain>
        <tissue evidence="12">Muscle</tissue>
    </source>
</reference>
<feature type="domain" description="PPM-type phosphatase" evidence="11">
    <location>
        <begin position="1071"/>
        <end position="1319"/>
    </location>
</feature>
<evidence type="ECO:0000259" key="11">
    <source>
        <dbReference type="PROSITE" id="PS51746"/>
    </source>
</evidence>
<dbReference type="Gene3D" id="3.80.10.10">
    <property type="entry name" value="Ribonuclease Inhibitor"/>
    <property type="match status" value="4"/>
</dbReference>
<accession>A0AAV9SDZ1</accession>
<feature type="compositionally biased region" description="Low complexity" evidence="9">
    <location>
        <begin position="1392"/>
        <end position="1401"/>
    </location>
</feature>
<dbReference type="Pfam" id="PF00481">
    <property type="entry name" value="PP2C"/>
    <property type="match status" value="1"/>
</dbReference>
<evidence type="ECO:0000259" key="10">
    <source>
        <dbReference type="PROSITE" id="PS50180"/>
    </source>
</evidence>
<organism evidence="12 13">
    <name type="scientific">Crenichthys baileyi</name>
    <name type="common">White River springfish</name>
    <dbReference type="NCBI Taxonomy" id="28760"/>
    <lineage>
        <taxon>Eukaryota</taxon>
        <taxon>Metazoa</taxon>
        <taxon>Chordata</taxon>
        <taxon>Craniata</taxon>
        <taxon>Vertebrata</taxon>
        <taxon>Euteleostomi</taxon>
        <taxon>Actinopterygii</taxon>
        <taxon>Neopterygii</taxon>
        <taxon>Teleostei</taxon>
        <taxon>Neoteleostei</taxon>
        <taxon>Acanthomorphata</taxon>
        <taxon>Ovalentaria</taxon>
        <taxon>Atherinomorphae</taxon>
        <taxon>Cyprinodontiformes</taxon>
        <taxon>Goodeidae</taxon>
        <taxon>Crenichthys</taxon>
    </lineage>
</organism>
<dbReference type="InterPro" id="IPR032675">
    <property type="entry name" value="LRR_dom_sf"/>
</dbReference>
<evidence type="ECO:0000256" key="3">
    <source>
        <dbReference type="ARBA" id="ARBA00022448"/>
    </source>
</evidence>
<dbReference type="InterPro" id="IPR008153">
    <property type="entry name" value="GAE_dom"/>
</dbReference>
<dbReference type="InterPro" id="IPR055071">
    <property type="entry name" value="RA_PHLPP-like"/>
</dbReference>
<keyword evidence="13" id="KW-1185">Reference proteome</keyword>
<dbReference type="GO" id="GO:0016192">
    <property type="term" value="P:vesicle-mediated transport"/>
    <property type="evidence" value="ECO:0007669"/>
    <property type="project" value="InterPro"/>
</dbReference>
<dbReference type="InterPro" id="IPR001611">
    <property type="entry name" value="Leu-rich_rpt"/>
</dbReference>
<dbReference type="FunFam" id="3.80.10.10:FF:000120">
    <property type="entry name" value="PH domain and leucine rich repeat protein phosphatase 2"/>
    <property type="match status" value="1"/>
</dbReference>
<keyword evidence="8" id="KW-0333">Golgi apparatus</keyword>
<dbReference type="PANTHER" id="PTHR45712:SF22">
    <property type="entry name" value="INSULIN-LIKE GROWTH FACTOR-BINDING PROTEIN COMPLEX ACID LABILE SUBUNIT"/>
    <property type="match status" value="1"/>
</dbReference>
<keyword evidence="5" id="KW-0479">Metal-binding</keyword>
<evidence type="ECO:0000256" key="5">
    <source>
        <dbReference type="ARBA" id="ARBA00022723"/>
    </source>
</evidence>
<evidence type="ECO:0000256" key="9">
    <source>
        <dbReference type="SAM" id="MobiDB-lite"/>
    </source>
</evidence>
<evidence type="ECO:0000313" key="12">
    <source>
        <dbReference type="EMBL" id="KAK5619589.1"/>
    </source>
</evidence>
<dbReference type="PROSITE" id="PS50180">
    <property type="entry name" value="GAE"/>
    <property type="match status" value="1"/>
</dbReference>
<comment type="subcellular location">
    <subcellularLocation>
        <location evidence="1">Endomembrane system</location>
        <topology evidence="1">Peripheral membrane protein</topology>
    </subcellularLocation>
    <subcellularLocation>
        <location evidence="2">Golgi apparatus</location>
    </subcellularLocation>
</comment>
<dbReference type="Pfam" id="PF23010">
    <property type="entry name" value="RA_3"/>
    <property type="match status" value="1"/>
</dbReference>
<dbReference type="PROSITE" id="PS51746">
    <property type="entry name" value="PPM_2"/>
    <property type="match status" value="1"/>
</dbReference>
<keyword evidence="7" id="KW-0653">Protein transport</keyword>
<dbReference type="SUPFAM" id="SSF52058">
    <property type="entry name" value="L domain-like"/>
    <property type="match status" value="2"/>
</dbReference>
<dbReference type="GO" id="GO:0006886">
    <property type="term" value="P:intracellular protein transport"/>
    <property type="evidence" value="ECO:0007669"/>
    <property type="project" value="InterPro"/>
</dbReference>
<dbReference type="Gene3D" id="3.60.40.10">
    <property type="entry name" value="PPM-type phosphatase domain"/>
    <property type="match status" value="1"/>
</dbReference>
<dbReference type="EMBL" id="JAHHUM010000521">
    <property type="protein sequence ID" value="KAK5619589.1"/>
    <property type="molecule type" value="Genomic_DNA"/>
</dbReference>
<proteinExistence type="predicted"/>
<dbReference type="Proteomes" id="UP001311232">
    <property type="component" value="Unassembled WGS sequence"/>
</dbReference>
<dbReference type="GO" id="GO:0005794">
    <property type="term" value="C:Golgi apparatus"/>
    <property type="evidence" value="ECO:0007669"/>
    <property type="project" value="UniProtKB-SubCell"/>
</dbReference>
<feature type="region of interest" description="Disordered" evidence="9">
    <location>
        <begin position="1339"/>
        <end position="1461"/>
    </location>
</feature>
<dbReference type="InterPro" id="IPR050333">
    <property type="entry name" value="SLRP"/>
</dbReference>
<protein>
    <submittedName>
        <fullName evidence="12">PH domain leucine-rich repeat-containing protein phosphatase 2</fullName>
    </submittedName>
</protein>
<dbReference type="InterPro" id="IPR001932">
    <property type="entry name" value="PPM-type_phosphatase-like_dom"/>
</dbReference>
<dbReference type="Pfam" id="PF02883">
    <property type="entry name" value="Alpha_adaptinC2"/>
    <property type="match status" value="1"/>
</dbReference>
<evidence type="ECO:0000256" key="8">
    <source>
        <dbReference type="ARBA" id="ARBA00023034"/>
    </source>
</evidence>
<dbReference type="FunFam" id="3.80.10.10:FF:000027">
    <property type="entry name" value="PH domain and leucine rich repeat protein phosphatase 2"/>
    <property type="match status" value="1"/>
</dbReference>
<dbReference type="SMART" id="SM00809">
    <property type="entry name" value="Alpha_adaptinC2"/>
    <property type="match status" value="1"/>
</dbReference>
<dbReference type="InterPro" id="IPR008152">
    <property type="entry name" value="Clathrin_a/b/g-adaptin_app_Ig"/>
</dbReference>
<feature type="compositionally biased region" description="Low complexity" evidence="9">
    <location>
        <begin position="1360"/>
        <end position="1374"/>
    </location>
</feature>
<evidence type="ECO:0000256" key="1">
    <source>
        <dbReference type="ARBA" id="ARBA00004184"/>
    </source>
</evidence>
<dbReference type="GO" id="GO:0046872">
    <property type="term" value="F:metal ion binding"/>
    <property type="evidence" value="ECO:0007669"/>
    <property type="project" value="UniProtKB-KW"/>
</dbReference>
<dbReference type="PROSITE" id="PS51450">
    <property type="entry name" value="LRR"/>
    <property type="match status" value="4"/>
</dbReference>
<feature type="domain" description="GAE" evidence="10">
    <location>
        <begin position="57"/>
        <end position="172"/>
    </location>
</feature>
<dbReference type="InterPro" id="IPR003591">
    <property type="entry name" value="Leu-rich_rpt_typical-subtyp"/>
</dbReference>
<dbReference type="Gene3D" id="2.60.40.1230">
    <property type="match status" value="1"/>
</dbReference>
<comment type="caution">
    <text evidence="12">The sequence shown here is derived from an EMBL/GenBank/DDBJ whole genome shotgun (WGS) entry which is preliminary data.</text>
</comment>
<dbReference type="InterPro" id="IPR036457">
    <property type="entry name" value="PPM-type-like_dom_sf"/>
</dbReference>
<dbReference type="Pfam" id="PF13855">
    <property type="entry name" value="LRR_8"/>
    <property type="match status" value="3"/>
</dbReference>
<dbReference type="SUPFAM" id="SSF49348">
    <property type="entry name" value="Clathrin adaptor appendage domain"/>
    <property type="match status" value="1"/>
</dbReference>
<sequence length="1652" mass="180560">MPSKPASAGGELLDLLGDLSLTGGPAPVPVPSVPTSQPPFLLDGLSSQPLFNDIAAAGIPSMTAYNKNGLKIDFTFERANPNPNIAVITIHATNSTEAEMTDFVFQAAVPKTFQLQLLSPSSNVVPALNQGTVTQVIRVLNQQKQQLRMRIKLTYTHKGSAVQDLAELAALELHGKQQIINHRRIEQMLRRPCWHYKTVFRGRSCLLRLLTGGTYMAMEEEDNNAAVPATNIRADIKKGGDAGDNGACIDRQPDTVVHQAGLSRTAGRGSRSGSGAHSATGIRVLKRNMKRNGSRSCVTRKTRFGSRERDWLKGDTQRGCVCLYGGTVDPQLPASGPQASSTPQTDLQLVLCSTSTTVEELCAQRNGQGLYVQLHGDLVRSLDPPERPLQMVYDYLTSMGYADLARVQHEAANSDLSCMIRFYSERPVNADQQERTLLKGVFSVRKGKTQLHKWAERQVILCGTCLIVASVKDSLAGKMHILPLVGGKVEEVKRRQHCLMFSSAGSLAQTYFVNFDTLADYQRWHRQASKVVSQTVSLVDLSCYSLETVPEYLFYCQDLTHLNLRHNFMRLQGPGSLLNLPRFSQLKSLNISHNRLGVFPECVCEILTLTELNLSCNNLHTIPVQIGNLQSLQTLSLDGNHLSLLPEELGGLSQLNSLGLSFNNFSLIPPVLERLCAVDKLAMAGNRVENLELSTLVRMVHLRNIDLRLNGLRCIKCETPDPLNHVTQLDLRDNCLESLDLNSVCNLETLNCQRNQLGTLTLSGFTLRMLLASSNRLTTVNIYPVPNQLTHMDLSQNLLEYLPDWVCDCRKIEMLDVTHNQLSELPSRLLNSLSLRKLLSGNNHLQRVPDLLDHIPMEVLDLQHNKLTDLPENLFYKALNLKYLNVSANALESIPPSSQSEESLSTLQELYLTGNNLNENCGALLVGHQNLRILHIAYNQLLSFPASKLSKLELLEELNLSGNKLKTIPSTVSSCKRLHTLTALSNQITVFPEILNLPEIKLVDLSCNELTEIQLPDSLPATLQELDLTGNSSLTLEHKTLNLFSHITTLKLDQKSTLTPGDSLGSSTLWKHGYSEMRGQRNKLCVSVLAVDCFGDGGEGCYGIFDGDRNEEVPRLLQCTMGDVLCEELQHSSIDTVYMCNTFLTSHRKLGMAGQKLGASALLCYIHRETSEPGGFFSLTVANVGTCQAVLCRDGRPVQLSNVFSLENSTEEMERVKVNKAIITEDNKVSGVTCCSRLLGCSYLSPWVLPKPWVRTEPLCAKDEFLILGNRALFERVSYQEAVYTVQAVRDPRVAAKKLCSLAQSYGCKDNIGAVVVSLHVGEDSCTCEPAVLNEELRGPSHAPVPVSVTPCPSDPGNLSSSSGIGTEFSSETSASEVGSEAGSTASDEHPSSGSGSGSVSRPERRCSLHPAPTLCGIMMPSPATTGTHPGVFQRQPSSATFSNNQSDNGLDSDDEAPLEGVISNGSKLEVEVDIHCCAFQLRSGAPGSPKELNLENRNGKMRRQNSVVVSATNGCLLAVCGRENGDLKKSPSTSSLFGKKLSNGSVVALEESHNIIEVALEAPKKKSGYFTAPAQQDPEDQLIVPPDLEQEVREQLKGQSLLVSGISTPPTPTCVKDALWDHPHPHAFASNLVPGPGLVTILQQEVYDTAL</sequence>
<dbReference type="CDD" id="cd00143">
    <property type="entry name" value="PP2Cc"/>
    <property type="match status" value="1"/>
</dbReference>
<keyword evidence="6" id="KW-0677">Repeat</keyword>
<dbReference type="SMART" id="SM00369">
    <property type="entry name" value="LRR_TYP"/>
    <property type="match status" value="12"/>
</dbReference>
<evidence type="ECO:0000256" key="2">
    <source>
        <dbReference type="ARBA" id="ARBA00004555"/>
    </source>
</evidence>
<dbReference type="PANTHER" id="PTHR45712">
    <property type="entry name" value="AGAP008170-PA"/>
    <property type="match status" value="1"/>
</dbReference>
<feature type="compositionally biased region" description="Polar residues" evidence="9">
    <location>
        <begin position="1435"/>
        <end position="1450"/>
    </location>
</feature>
<keyword evidence="4" id="KW-0433">Leucine-rich repeat</keyword>
<evidence type="ECO:0000256" key="7">
    <source>
        <dbReference type="ARBA" id="ARBA00022927"/>
    </source>
</evidence>
<evidence type="ECO:0000256" key="6">
    <source>
        <dbReference type="ARBA" id="ARBA00022737"/>
    </source>
</evidence>